<dbReference type="EMBL" id="JAWWNJ010000185">
    <property type="protein sequence ID" value="KAK6974376.1"/>
    <property type="molecule type" value="Genomic_DNA"/>
</dbReference>
<proteinExistence type="predicted"/>
<evidence type="ECO:0000313" key="3">
    <source>
        <dbReference type="Proteomes" id="UP001362999"/>
    </source>
</evidence>
<evidence type="ECO:0000313" key="2">
    <source>
        <dbReference type="EMBL" id="KAK6974376.1"/>
    </source>
</evidence>
<dbReference type="Proteomes" id="UP001362999">
    <property type="component" value="Unassembled WGS sequence"/>
</dbReference>
<sequence length="220" mass="23709">MFGLRTVRVFSVVLHCLATANAIPNNDSPSHDLVARAFPPAPDLTIASWIWTTTAGISGVPPGTSTFRLTFKPDPTLPLANISVAISADNAYNFYFNGTLYGSGYDWQSPNIWTINNVPSTAPWVFSIVATNYALGLDDFSVNPAGMIASFVASSASLQRSYTWFTGQPGNTWKATDLVLENFYSPTLDDSAWPPAVFETVHGGGPWGFLPPPNAACRIN</sequence>
<accession>A0AAV9Z8E9</accession>
<dbReference type="AlphaFoldDB" id="A0AAV9Z8E9"/>
<evidence type="ECO:0000256" key="1">
    <source>
        <dbReference type="SAM" id="SignalP"/>
    </source>
</evidence>
<protein>
    <submittedName>
        <fullName evidence="2">Uncharacterized protein</fullName>
    </submittedName>
</protein>
<keyword evidence="1" id="KW-0732">Signal</keyword>
<feature type="signal peptide" evidence="1">
    <location>
        <begin position="1"/>
        <end position="22"/>
    </location>
</feature>
<dbReference type="Gene3D" id="2.60.120.260">
    <property type="entry name" value="Galactose-binding domain-like"/>
    <property type="match status" value="1"/>
</dbReference>
<keyword evidence="3" id="KW-1185">Reference proteome</keyword>
<name>A0AAV9Z8E9_9AGAR</name>
<organism evidence="2 3">
    <name type="scientific">Favolaschia claudopus</name>
    <dbReference type="NCBI Taxonomy" id="2862362"/>
    <lineage>
        <taxon>Eukaryota</taxon>
        <taxon>Fungi</taxon>
        <taxon>Dikarya</taxon>
        <taxon>Basidiomycota</taxon>
        <taxon>Agaricomycotina</taxon>
        <taxon>Agaricomycetes</taxon>
        <taxon>Agaricomycetidae</taxon>
        <taxon>Agaricales</taxon>
        <taxon>Marasmiineae</taxon>
        <taxon>Mycenaceae</taxon>
        <taxon>Favolaschia</taxon>
    </lineage>
</organism>
<reference evidence="2 3" key="1">
    <citation type="journal article" date="2024" name="J Genomics">
        <title>Draft genome sequencing and assembly of Favolaschia claudopus CIRM-BRFM 2984 isolated from oak limbs.</title>
        <authorList>
            <person name="Navarro D."/>
            <person name="Drula E."/>
            <person name="Chaduli D."/>
            <person name="Cazenave R."/>
            <person name="Ahrendt S."/>
            <person name="Wang J."/>
            <person name="Lipzen A."/>
            <person name="Daum C."/>
            <person name="Barry K."/>
            <person name="Grigoriev I.V."/>
            <person name="Favel A."/>
            <person name="Rosso M.N."/>
            <person name="Martin F."/>
        </authorList>
    </citation>
    <scope>NUCLEOTIDE SEQUENCE [LARGE SCALE GENOMIC DNA]</scope>
    <source>
        <strain evidence="2 3">CIRM-BRFM 2984</strain>
    </source>
</reference>
<gene>
    <name evidence="2" type="ORF">R3P38DRAFT_2812115</name>
</gene>
<comment type="caution">
    <text evidence="2">The sequence shown here is derived from an EMBL/GenBank/DDBJ whole genome shotgun (WGS) entry which is preliminary data.</text>
</comment>
<feature type="chain" id="PRO_5044024313" evidence="1">
    <location>
        <begin position="23"/>
        <end position="220"/>
    </location>
</feature>